<proteinExistence type="predicted"/>
<protein>
    <submittedName>
        <fullName evidence="1">Uncharacterized protein</fullName>
    </submittedName>
</protein>
<dbReference type="EMBL" id="CADCTR010001567">
    <property type="protein sequence ID" value="CAA9301577.1"/>
    <property type="molecule type" value="Genomic_DNA"/>
</dbReference>
<feature type="non-terminal residue" evidence="1">
    <location>
        <position position="47"/>
    </location>
</feature>
<reference evidence="1" key="1">
    <citation type="submission" date="2020-02" db="EMBL/GenBank/DDBJ databases">
        <authorList>
            <person name="Meier V. D."/>
        </authorList>
    </citation>
    <scope>NUCLEOTIDE SEQUENCE</scope>
    <source>
        <strain evidence="1">AVDCRST_MAG93</strain>
    </source>
</reference>
<evidence type="ECO:0000313" key="1">
    <source>
        <dbReference type="EMBL" id="CAA9301577.1"/>
    </source>
</evidence>
<organism evidence="1">
    <name type="scientific">uncultured Chloroflexia bacterium</name>
    <dbReference type="NCBI Taxonomy" id="1672391"/>
    <lineage>
        <taxon>Bacteria</taxon>
        <taxon>Bacillati</taxon>
        <taxon>Chloroflexota</taxon>
        <taxon>Chloroflexia</taxon>
        <taxon>environmental samples</taxon>
    </lineage>
</organism>
<sequence length="47" mass="5358">MSVSQHFKQANASNFLKEVDELGRSVLIRVNGVKTWIGYAGVRRYTM</sequence>
<dbReference type="AlphaFoldDB" id="A0A6J4KBM9"/>
<name>A0A6J4KBM9_9CHLR</name>
<gene>
    <name evidence="1" type="ORF">AVDCRST_MAG93-4640</name>
</gene>
<accession>A0A6J4KBM9</accession>